<keyword evidence="3" id="KW-0378">Hydrolase</keyword>
<feature type="domain" description="Nucleotide-diphospho-sugar transferase" evidence="7">
    <location>
        <begin position="1078"/>
        <end position="1299"/>
    </location>
</feature>
<evidence type="ECO:0000313" key="9">
    <source>
        <dbReference type="Proteomes" id="UP000601435"/>
    </source>
</evidence>
<dbReference type="InterPro" id="IPR006101">
    <property type="entry name" value="Glyco_hydro_2"/>
</dbReference>
<dbReference type="Pfam" id="PF00703">
    <property type="entry name" value="Glyco_hydro_2"/>
    <property type="match status" value="1"/>
</dbReference>
<evidence type="ECO:0000313" key="8">
    <source>
        <dbReference type="EMBL" id="CAE7846538.1"/>
    </source>
</evidence>
<feature type="domain" description="Glycoside hydrolase family 2 catalytic" evidence="6">
    <location>
        <begin position="360"/>
        <end position="552"/>
    </location>
</feature>
<dbReference type="GO" id="GO:0004553">
    <property type="term" value="F:hydrolase activity, hydrolyzing O-glycosyl compounds"/>
    <property type="evidence" value="ECO:0007669"/>
    <property type="project" value="InterPro"/>
</dbReference>
<dbReference type="InterPro" id="IPR006103">
    <property type="entry name" value="Glyco_hydro_2_cat"/>
</dbReference>
<dbReference type="SUPFAM" id="SSF49303">
    <property type="entry name" value="beta-Galactosidase/glucuronidase domain"/>
    <property type="match status" value="1"/>
</dbReference>
<organism evidence="8 9">
    <name type="scientific">Symbiodinium necroappetens</name>
    <dbReference type="NCBI Taxonomy" id="1628268"/>
    <lineage>
        <taxon>Eukaryota</taxon>
        <taxon>Sar</taxon>
        <taxon>Alveolata</taxon>
        <taxon>Dinophyceae</taxon>
        <taxon>Suessiales</taxon>
        <taxon>Symbiodiniaceae</taxon>
        <taxon>Symbiodinium</taxon>
    </lineage>
</organism>
<dbReference type="InterPro" id="IPR036156">
    <property type="entry name" value="Beta-gal/glucu_dom_sf"/>
</dbReference>
<dbReference type="SUPFAM" id="SSF51445">
    <property type="entry name" value="(Trans)glycosidases"/>
    <property type="match status" value="1"/>
</dbReference>
<dbReference type="Proteomes" id="UP000601435">
    <property type="component" value="Unassembled WGS sequence"/>
</dbReference>
<evidence type="ECO:0000259" key="5">
    <source>
        <dbReference type="Pfam" id="PF00703"/>
    </source>
</evidence>
<dbReference type="PANTHER" id="PTHR42732:SF1">
    <property type="entry name" value="BETA-MANNOSIDASE"/>
    <property type="match status" value="1"/>
</dbReference>
<evidence type="ECO:0000256" key="1">
    <source>
        <dbReference type="ARBA" id="ARBA00007033"/>
    </source>
</evidence>
<protein>
    <recommendedName>
        <fullName evidence="10">Beta-galactosidase</fullName>
    </recommendedName>
</protein>
<dbReference type="Gene3D" id="2.60.40.10">
    <property type="entry name" value="Immunoglobulins"/>
    <property type="match status" value="1"/>
</dbReference>
<sequence>MRRDYLRELTCHRDKQRSISDEAQEVLQDLQEHPVMFFEPLKFVLDDVTKEFIKLVVEERYPHYPGRHVLTLAGPWDFAFLGDVPFASAAWVREEDLQRQVWVPDPFNAREWLCPSQACPEFATKPCARCCDRRLGETCQISRECCDPVALGRLGVAAYRIYLPSSVSLLYFQACALHCAVFINRSLVSRHVSGYSPFWVSLAEFRAHSPGSFGFELLVLADSRFTGEAPVHQETHDWLQPGGLLRPVEAHILPQPTQHIAHVSVVPSKDSGRRGNVQVTLKLSEGCGPGMTAKIRFDDHHLLATERNVGKTTQWTEQVPEAKLWTPSEPQLHVLTLSLFSLEGVQVDAVSVRFGLRTVESTEGQIRINGEPLLLLGVNRHESHPFGGIFMTLDALRRDIELLKELGANFVRGSHYSQDQRFLDLCDENGLLVWEEAVAWQPSLEDLQDPIFMSQQLQALDETIDASVNHPSVIIWGFLNEGEANVRASREAYQQLAKFTKLKDPSRLVSWASRHKVRDETLDLADVIAFNDYPGWYDALVPDIPAVWQSYADWVRVHHPGKAVLIAEAGASGLANFLRPANSSGAGLEMWSEDLQAAIVGATIASAVAAGYAGVALWQFADSRVDVALLEEDNQRRQELPVPILEVGAGSAWVEQVAVGYQITNSPFGHHMALRPRGLNNKGLLSLSRQHRKLAFEVAKEGFRGFCFPIVPGRPLEPSTPTAVVEIESLEPNDAMQSHAGCTGCILAAHTWNPADRPPGEPGLRVHGHRLASRAARFVLKAGLLSLAGHSDGRLAAVGGFVTVAGTRDVASSYVAVREAPTSLWRFEMQDDPNVFLLRVIAGKRCGGVLSLDAGNAGKRRRWKLGVCSGSYGCFIGHPLQDACDRLSSLSFELNVELGKARRAASGEEGPGLGPLAGACRVSVATGTLRPWMPHFAGIAVCLLALCHAEERAKSDLEAEAEAQQAQQLLSRAALCLLGAIIVPRTGRMCGVERLTKSHAVERWVRQRFQLLDAMVGAPPKHSLPEELRKLGEALLAAATPAELGPLLVTWTTGERSFVQQALNLGLSIRRNVPHLEKRFVVVSMDRRAHQEVKDFGFQSVLHPKEADLSDVIWKFRWHLLLVAVRYGLRLAVVDSDVVAFRDPFPLLGHDADLEIATEHFWPEKHLWKGWVRPEDDLSTGFIFVRPSPTLDTFLDAFLAANANESLPGGLLRDPFDQRVFNKFVKGVAARCSPCVQGLFNDMVLQVSPGVPGRTSKDQLRLRVLDPREVVANGVNFFWRKAHLQGEKPTMPALAHANGVGPKDYFLQDRGAWFLDDLKERFGLRPRFFVYRHPSNLSLKEDFAHLAGALEVARTLGRRLILPNNMNCQNCPAFEAYGLNVSLGGICTVDYFAYMFRFYHVHSSEVVPAGTGVDPAFEALWGKPVKLAADPVDVARTSTRTEYPVVYFPGDVRELRDALQAKGTLRRNDCSYHEWPHRFMACRDEAFVRHHGAPCQSSAGQSGCGAEGFVCCWSHHGRADRLEYYTGVAWDLPCDCGLSCPNVPSSTPGVRCCGNGSAQCTWAAEANLVPPAPANPDKDLPFASSSVLESFVVGDLSAEQVLSICLAHRSVYFIVREPLDGVPEADCNALVSAYVIGRREWEAARRWWQFSLNLRRSGKSLSVSVASGEPDQLILNLGKVKHDEDQLGFLAQSIPELSKHLEKTAALRRELGRYLAGARDRTALVHAAMAATDTTNCALHVPDGFQLSPEHTEQMKRMLAVAAREFYQSPAPSAMTQPAVHSNLVPSEVLVSISGLLRASTVWYLTLGGGIALEAQLRDGLHAAPFLELGLLLSEALGGLALTDIRARTYVDAASPFSNLGLECFAADAAVLLLGPGNLTLRSVFDDSFPLCDVSEHRNVTSLLHMDRAQWSMRDSGVEAGGLALVRAGQWCELLMHRVAANFAENPMLLFFHFGAGPETRRQVLRRKTFLHEHDPHIFKYAT</sequence>
<name>A0A812ZYR0_9DINO</name>
<dbReference type="InterPro" id="IPR006102">
    <property type="entry name" value="Ig-like_GH2"/>
</dbReference>
<dbReference type="Gene3D" id="2.60.120.260">
    <property type="entry name" value="Galactose-binding domain-like"/>
    <property type="match status" value="1"/>
</dbReference>
<dbReference type="Pfam" id="PF03407">
    <property type="entry name" value="Nucleotid_trans"/>
    <property type="match status" value="1"/>
</dbReference>
<keyword evidence="9" id="KW-1185">Reference proteome</keyword>
<evidence type="ECO:0000256" key="4">
    <source>
        <dbReference type="ARBA" id="ARBA00023295"/>
    </source>
</evidence>
<feature type="domain" description="Glycoside hydrolase family 2 immunoglobulin-like beta-sandwich" evidence="5">
    <location>
        <begin position="259"/>
        <end position="357"/>
    </location>
</feature>
<dbReference type="Gene3D" id="3.20.20.80">
    <property type="entry name" value="Glycosidases"/>
    <property type="match status" value="1"/>
</dbReference>
<dbReference type="InterPro" id="IPR017853">
    <property type="entry name" value="GH"/>
</dbReference>
<evidence type="ECO:0000259" key="7">
    <source>
        <dbReference type="Pfam" id="PF03407"/>
    </source>
</evidence>
<reference evidence="8" key="1">
    <citation type="submission" date="2021-02" db="EMBL/GenBank/DDBJ databases">
        <authorList>
            <person name="Dougan E. K."/>
            <person name="Rhodes N."/>
            <person name="Thang M."/>
            <person name="Chan C."/>
        </authorList>
    </citation>
    <scope>NUCLEOTIDE SEQUENCE</scope>
</reference>
<evidence type="ECO:0000256" key="2">
    <source>
        <dbReference type="ARBA" id="ARBA00007401"/>
    </source>
</evidence>
<dbReference type="OrthoDB" id="540503at2759"/>
<evidence type="ECO:0008006" key="10">
    <source>
        <dbReference type="Google" id="ProtNLM"/>
    </source>
</evidence>
<dbReference type="PRINTS" id="PR00132">
    <property type="entry name" value="GLHYDRLASE2"/>
</dbReference>
<keyword evidence="4" id="KW-0326">Glycosidase</keyword>
<dbReference type="InterPro" id="IPR051913">
    <property type="entry name" value="GH2_Domain-Containing"/>
</dbReference>
<dbReference type="InterPro" id="IPR029044">
    <property type="entry name" value="Nucleotide-diphossugar_trans"/>
</dbReference>
<proteinExistence type="inferred from homology"/>
<accession>A0A812ZYR0</accession>
<gene>
    <name evidence="8" type="ORF">SNEC2469_LOCUS26061</name>
</gene>
<dbReference type="SUPFAM" id="SSF53448">
    <property type="entry name" value="Nucleotide-diphospho-sugar transferases"/>
    <property type="match status" value="1"/>
</dbReference>
<evidence type="ECO:0000256" key="3">
    <source>
        <dbReference type="ARBA" id="ARBA00022801"/>
    </source>
</evidence>
<dbReference type="InterPro" id="IPR005069">
    <property type="entry name" value="Nucl-diP-sugar_transferase"/>
</dbReference>
<dbReference type="InterPro" id="IPR013783">
    <property type="entry name" value="Ig-like_fold"/>
</dbReference>
<evidence type="ECO:0000259" key="6">
    <source>
        <dbReference type="Pfam" id="PF02836"/>
    </source>
</evidence>
<dbReference type="EMBL" id="CAJNJA010052376">
    <property type="protein sequence ID" value="CAE7846538.1"/>
    <property type="molecule type" value="Genomic_DNA"/>
</dbReference>
<dbReference type="GO" id="GO:0005975">
    <property type="term" value="P:carbohydrate metabolic process"/>
    <property type="evidence" value="ECO:0007669"/>
    <property type="project" value="InterPro"/>
</dbReference>
<dbReference type="PANTHER" id="PTHR42732">
    <property type="entry name" value="BETA-GALACTOSIDASE"/>
    <property type="match status" value="1"/>
</dbReference>
<dbReference type="InterPro" id="IPR008979">
    <property type="entry name" value="Galactose-bd-like_sf"/>
</dbReference>
<comment type="similarity">
    <text evidence="2">Belongs to the glycosyl hydrolase 2 family.</text>
</comment>
<dbReference type="SUPFAM" id="SSF49785">
    <property type="entry name" value="Galactose-binding domain-like"/>
    <property type="match status" value="1"/>
</dbReference>
<comment type="similarity">
    <text evidence="1">Belongs to the glycosyltransferase 77 family.</text>
</comment>
<comment type="caution">
    <text evidence="8">The sequence shown here is derived from an EMBL/GenBank/DDBJ whole genome shotgun (WGS) entry which is preliminary data.</text>
</comment>
<dbReference type="Pfam" id="PF02836">
    <property type="entry name" value="Glyco_hydro_2_C"/>
    <property type="match status" value="1"/>
</dbReference>